<evidence type="ECO:0000256" key="3">
    <source>
        <dbReference type="ARBA" id="ARBA00006906"/>
    </source>
</evidence>
<evidence type="ECO:0000256" key="4">
    <source>
        <dbReference type="ARBA" id="ARBA00011233"/>
    </source>
</evidence>
<dbReference type="PROSITE" id="PS00160">
    <property type="entry name" value="ALDOLASE_KDPG_KHG_2"/>
    <property type="match status" value="1"/>
</dbReference>
<dbReference type="EC" id="4.1.2.14" evidence="5"/>
<evidence type="ECO:0000256" key="6">
    <source>
        <dbReference type="ARBA" id="ARBA00023239"/>
    </source>
</evidence>
<name>A0AAW4Y047_9BURK</name>
<comment type="pathway">
    <text evidence="2">Carbohydrate acid metabolism; 2-dehydro-3-deoxy-D-gluconate degradation; D-glyceraldehyde 3-phosphate and pyruvate from 2-dehydro-3-deoxy-D-gluconate: step 2/2.</text>
</comment>
<dbReference type="Gene3D" id="3.20.20.70">
    <property type="entry name" value="Aldolase class I"/>
    <property type="match status" value="1"/>
</dbReference>
<gene>
    <name evidence="9" type="primary">eda</name>
    <name evidence="9" type="ORF">LPW39_15905</name>
</gene>
<dbReference type="AlphaFoldDB" id="A0AAW4Y047"/>
<evidence type="ECO:0000256" key="5">
    <source>
        <dbReference type="ARBA" id="ARBA00013063"/>
    </source>
</evidence>
<accession>A0AAW4Y047</accession>
<organism evidence="9 10">
    <name type="scientific">Comamonas koreensis</name>
    <dbReference type="NCBI Taxonomy" id="160825"/>
    <lineage>
        <taxon>Bacteria</taxon>
        <taxon>Pseudomonadati</taxon>
        <taxon>Pseudomonadota</taxon>
        <taxon>Betaproteobacteria</taxon>
        <taxon>Burkholderiales</taxon>
        <taxon>Comamonadaceae</taxon>
        <taxon>Comamonas</taxon>
    </lineage>
</organism>
<dbReference type="GO" id="GO:0008675">
    <property type="term" value="F:2-dehydro-3-deoxy-phosphogluconate aldolase activity"/>
    <property type="evidence" value="ECO:0007669"/>
    <property type="project" value="UniProtKB-EC"/>
</dbReference>
<dbReference type="PANTHER" id="PTHR30246">
    <property type="entry name" value="2-KETO-3-DEOXY-6-PHOSPHOGLUCONATE ALDOLASE"/>
    <property type="match status" value="1"/>
</dbReference>
<dbReference type="Proteomes" id="UP001199260">
    <property type="component" value="Unassembled WGS sequence"/>
</dbReference>
<evidence type="ECO:0000313" key="10">
    <source>
        <dbReference type="Proteomes" id="UP001199260"/>
    </source>
</evidence>
<dbReference type="RefSeq" id="WP_230777206.1">
    <property type="nucleotide sequence ID" value="NZ_JAJNCT010000020.1"/>
</dbReference>
<dbReference type="InterPro" id="IPR013785">
    <property type="entry name" value="Aldolase_TIM"/>
</dbReference>
<keyword evidence="10" id="KW-1185">Reference proteome</keyword>
<dbReference type="NCBIfam" id="NF004325">
    <property type="entry name" value="PRK05718.1"/>
    <property type="match status" value="1"/>
</dbReference>
<dbReference type="CDD" id="cd00452">
    <property type="entry name" value="KDPG_aldolase"/>
    <property type="match status" value="1"/>
</dbReference>
<protein>
    <recommendedName>
        <fullName evidence="5">2-dehydro-3-deoxy-phosphogluconate aldolase</fullName>
        <ecNumber evidence="5">4.1.2.14</ecNumber>
    </recommendedName>
</protein>
<dbReference type="PROSITE" id="PS00159">
    <property type="entry name" value="ALDOLASE_KDPG_KHG_1"/>
    <property type="match status" value="1"/>
</dbReference>
<comment type="subunit">
    <text evidence="4">Homotrimer.</text>
</comment>
<comment type="similarity">
    <text evidence="3">Belongs to the KHG/KDPG aldolase family.</text>
</comment>
<dbReference type="NCBIfam" id="TIGR01182">
    <property type="entry name" value="eda"/>
    <property type="match status" value="1"/>
</dbReference>
<dbReference type="PANTHER" id="PTHR30246:SF1">
    <property type="entry name" value="2-DEHYDRO-3-DEOXY-6-PHOSPHOGALACTONATE ALDOLASE-RELATED"/>
    <property type="match status" value="1"/>
</dbReference>
<keyword evidence="7" id="KW-0704">Schiff base</keyword>
<keyword evidence="8" id="KW-0119">Carbohydrate metabolism</keyword>
<dbReference type="InterPro" id="IPR000887">
    <property type="entry name" value="Aldlse_KDPG_KHG"/>
</dbReference>
<proteinExistence type="inferred from homology"/>
<dbReference type="EMBL" id="JAJNCT010000020">
    <property type="protein sequence ID" value="MCD2166608.1"/>
    <property type="molecule type" value="Genomic_DNA"/>
</dbReference>
<evidence type="ECO:0000256" key="7">
    <source>
        <dbReference type="ARBA" id="ARBA00023270"/>
    </source>
</evidence>
<comment type="caution">
    <text evidence="9">The sequence shown here is derived from an EMBL/GenBank/DDBJ whole genome shotgun (WGS) entry which is preliminary data.</text>
</comment>
<comment type="catalytic activity">
    <reaction evidence="1">
        <text>2-dehydro-3-deoxy-6-phospho-D-gluconate = D-glyceraldehyde 3-phosphate + pyruvate</text>
        <dbReference type="Rhea" id="RHEA:17089"/>
        <dbReference type="ChEBI" id="CHEBI:15361"/>
        <dbReference type="ChEBI" id="CHEBI:57569"/>
        <dbReference type="ChEBI" id="CHEBI:59776"/>
        <dbReference type="EC" id="4.1.2.14"/>
    </reaction>
</comment>
<dbReference type="InterPro" id="IPR031338">
    <property type="entry name" value="KDPG/KHG_AS_2"/>
</dbReference>
<evidence type="ECO:0000256" key="8">
    <source>
        <dbReference type="ARBA" id="ARBA00023277"/>
    </source>
</evidence>
<evidence type="ECO:0000256" key="1">
    <source>
        <dbReference type="ARBA" id="ARBA00000654"/>
    </source>
</evidence>
<keyword evidence="6 9" id="KW-0456">Lyase</keyword>
<dbReference type="InterPro" id="IPR031337">
    <property type="entry name" value="KDPG/KHG_AS_1"/>
</dbReference>
<evidence type="ECO:0000313" key="9">
    <source>
        <dbReference type="EMBL" id="MCD2166608.1"/>
    </source>
</evidence>
<sequence length="213" mass="22180">MAEQLTALSIMQDAPVIPVIVLRDVNHAVSMAKALVAGGIRVLEVTLRTPQGLGAIEAIAKSVPEAIVGAGTVRNAADARAAAAAGARFAVSPGYTSSVGEACREARLPLLPGVSTSSEIMQAQQDGFNELKFFPALQAGGINMLKAWQGPFAEVRFCPTGGITPANAPEFLALKNVVCVGGSWLVPTDTLERGDWEHITLLAREAAALPRKA</sequence>
<dbReference type="SUPFAM" id="SSF51569">
    <property type="entry name" value="Aldolase"/>
    <property type="match status" value="1"/>
</dbReference>
<evidence type="ECO:0000256" key="2">
    <source>
        <dbReference type="ARBA" id="ARBA00004736"/>
    </source>
</evidence>
<reference evidence="9 10" key="1">
    <citation type="submission" date="2021-11" db="EMBL/GenBank/DDBJ databases">
        <title>Genome sequence.</title>
        <authorList>
            <person name="Sun Q."/>
        </authorList>
    </citation>
    <scope>NUCLEOTIDE SEQUENCE [LARGE SCALE GENOMIC DNA]</scope>
    <source>
        <strain evidence="9 10">KCTC 12005</strain>
    </source>
</reference>
<dbReference type="Pfam" id="PF01081">
    <property type="entry name" value="Aldolase"/>
    <property type="match status" value="1"/>
</dbReference>